<dbReference type="EMBL" id="RQJO01000007">
    <property type="protein sequence ID" value="RRB07310.1"/>
    <property type="molecule type" value="Genomic_DNA"/>
</dbReference>
<gene>
    <name evidence="1" type="ORF">EHT25_05915</name>
</gene>
<keyword evidence="2" id="KW-1185">Reference proteome</keyword>
<comment type="caution">
    <text evidence="1">The sequence shown here is derived from an EMBL/GenBank/DDBJ whole genome shotgun (WGS) entry which is preliminary data.</text>
</comment>
<evidence type="ECO:0000313" key="1">
    <source>
        <dbReference type="EMBL" id="RRB07310.1"/>
    </source>
</evidence>
<protein>
    <recommendedName>
        <fullName evidence="3">Tetratricopeptide repeat protein</fullName>
    </recommendedName>
</protein>
<dbReference type="SUPFAM" id="SSF81901">
    <property type="entry name" value="HCP-like"/>
    <property type="match status" value="1"/>
</dbReference>
<dbReference type="AlphaFoldDB" id="A0A3P1C1K7"/>
<name>A0A3P1C1K7_9BACT</name>
<proteinExistence type="predicted"/>
<accession>A0A3P1C1K7</accession>
<dbReference type="Proteomes" id="UP000271925">
    <property type="component" value="Unassembled WGS sequence"/>
</dbReference>
<organism evidence="1 2">
    <name type="scientific">Larkinella rosea</name>
    <dbReference type="NCBI Taxonomy" id="2025312"/>
    <lineage>
        <taxon>Bacteria</taxon>
        <taxon>Pseudomonadati</taxon>
        <taxon>Bacteroidota</taxon>
        <taxon>Cytophagia</taxon>
        <taxon>Cytophagales</taxon>
        <taxon>Spirosomataceae</taxon>
        <taxon>Larkinella</taxon>
    </lineage>
</organism>
<evidence type="ECO:0008006" key="3">
    <source>
        <dbReference type="Google" id="ProtNLM"/>
    </source>
</evidence>
<dbReference type="RefSeq" id="WP_124872041.1">
    <property type="nucleotide sequence ID" value="NZ_RQJO01000007.1"/>
</dbReference>
<sequence>MALLFHEKTDDKTLLLKALTWSLRATELKDTYSFNDTVAALYLKLGNKPKAREYAQKALKQARVSGANATDTAALLKKIEGD</sequence>
<evidence type="ECO:0000313" key="2">
    <source>
        <dbReference type="Proteomes" id="UP000271925"/>
    </source>
</evidence>
<reference evidence="1 2" key="1">
    <citation type="submission" date="2018-11" db="EMBL/GenBank/DDBJ databases">
        <authorList>
            <person name="Zhou Z."/>
            <person name="Wang G."/>
        </authorList>
    </citation>
    <scope>NUCLEOTIDE SEQUENCE [LARGE SCALE GENOMIC DNA]</scope>
    <source>
        <strain evidence="1 2">KCTC52004</strain>
    </source>
</reference>